<keyword evidence="3" id="KW-1185">Reference proteome</keyword>
<name>A0AAV4MX75_9ARAC</name>
<evidence type="ECO:0000256" key="1">
    <source>
        <dbReference type="SAM" id="MobiDB-lite"/>
    </source>
</evidence>
<sequence>MCDVENVHRCSASRQFMNSLGKRQKTNKMLHPTPVEHLPPNETPLHQNSRQGKIIKTVQTYYSFLPGGPRTIAEAKINKFELANPHRSWGKIREMASSGGLN</sequence>
<organism evidence="2 3">
    <name type="scientific">Caerostris darwini</name>
    <dbReference type="NCBI Taxonomy" id="1538125"/>
    <lineage>
        <taxon>Eukaryota</taxon>
        <taxon>Metazoa</taxon>
        <taxon>Ecdysozoa</taxon>
        <taxon>Arthropoda</taxon>
        <taxon>Chelicerata</taxon>
        <taxon>Arachnida</taxon>
        <taxon>Araneae</taxon>
        <taxon>Araneomorphae</taxon>
        <taxon>Entelegynae</taxon>
        <taxon>Araneoidea</taxon>
        <taxon>Araneidae</taxon>
        <taxon>Caerostris</taxon>
    </lineage>
</organism>
<evidence type="ECO:0000313" key="3">
    <source>
        <dbReference type="Proteomes" id="UP001054837"/>
    </source>
</evidence>
<proteinExistence type="predicted"/>
<feature type="region of interest" description="Disordered" evidence="1">
    <location>
        <begin position="30"/>
        <end position="49"/>
    </location>
</feature>
<protein>
    <submittedName>
        <fullName evidence="2">Uncharacterized protein</fullName>
    </submittedName>
</protein>
<dbReference type="AlphaFoldDB" id="A0AAV4MX75"/>
<reference evidence="2 3" key="1">
    <citation type="submission" date="2021-06" db="EMBL/GenBank/DDBJ databases">
        <title>Caerostris darwini draft genome.</title>
        <authorList>
            <person name="Kono N."/>
            <person name="Arakawa K."/>
        </authorList>
    </citation>
    <scope>NUCLEOTIDE SEQUENCE [LARGE SCALE GENOMIC DNA]</scope>
</reference>
<gene>
    <name evidence="2" type="ORF">CDAR_418711</name>
</gene>
<evidence type="ECO:0000313" key="2">
    <source>
        <dbReference type="EMBL" id="GIX76338.1"/>
    </source>
</evidence>
<comment type="caution">
    <text evidence="2">The sequence shown here is derived from an EMBL/GenBank/DDBJ whole genome shotgun (WGS) entry which is preliminary data.</text>
</comment>
<dbReference type="EMBL" id="BPLQ01000920">
    <property type="protein sequence ID" value="GIX76338.1"/>
    <property type="molecule type" value="Genomic_DNA"/>
</dbReference>
<accession>A0AAV4MX75</accession>
<dbReference type="Proteomes" id="UP001054837">
    <property type="component" value="Unassembled WGS sequence"/>
</dbReference>